<gene>
    <name evidence="1" type="ORF">LJ725_11165</name>
</gene>
<proteinExistence type="predicted"/>
<dbReference type="PANTHER" id="PTHR30632">
    <property type="entry name" value="MOLYBDATE-BINDING PERIPLASMIC PROTEIN"/>
    <property type="match status" value="1"/>
</dbReference>
<keyword evidence="2" id="KW-1185">Reference proteome</keyword>
<comment type="caution">
    <text evidence="1">The sequence shown here is derived from an EMBL/GenBank/DDBJ whole genome shotgun (WGS) entry which is preliminary data.</text>
</comment>
<dbReference type="RefSeq" id="WP_230550728.1">
    <property type="nucleotide sequence ID" value="NZ_JAJISD010000004.1"/>
</dbReference>
<accession>A0ABS8KTW7</accession>
<dbReference type="SUPFAM" id="SSF53850">
    <property type="entry name" value="Periplasmic binding protein-like II"/>
    <property type="match status" value="1"/>
</dbReference>
<dbReference type="Gene3D" id="3.40.190.10">
    <property type="entry name" value="Periplasmic binding protein-like II"/>
    <property type="match status" value="2"/>
</dbReference>
<dbReference type="Pfam" id="PF13531">
    <property type="entry name" value="SBP_bac_11"/>
    <property type="match status" value="1"/>
</dbReference>
<evidence type="ECO:0000313" key="1">
    <source>
        <dbReference type="EMBL" id="MCC8429529.1"/>
    </source>
</evidence>
<protein>
    <submittedName>
        <fullName evidence="1">Substrate-binding domain-containing protein</fullName>
    </submittedName>
</protein>
<organism evidence="1 2">
    <name type="scientific">Reyranella aquatilis</name>
    <dbReference type="NCBI Taxonomy" id="2035356"/>
    <lineage>
        <taxon>Bacteria</taxon>
        <taxon>Pseudomonadati</taxon>
        <taxon>Pseudomonadota</taxon>
        <taxon>Alphaproteobacteria</taxon>
        <taxon>Hyphomicrobiales</taxon>
        <taxon>Reyranellaceae</taxon>
        <taxon>Reyranella</taxon>
    </lineage>
</organism>
<dbReference type="EMBL" id="JAJISD010000004">
    <property type="protein sequence ID" value="MCC8429529.1"/>
    <property type="molecule type" value="Genomic_DNA"/>
</dbReference>
<name>A0ABS8KTW7_9HYPH</name>
<dbReference type="Proteomes" id="UP001198862">
    <property type="component" value="Unassembled WGS sequence"/>
</dbReference>
<sequence length="236" mass="24417">MASPSSVAVMSGLALEVAVNRWLKPAFEAASPYRLEIDWRPTTAIMKSIAEGQRADVVIAIDGSMDKLCADRIVRPETRVCLADSILGVGVREGAPKPDVSTVEAFKRTLVAARAVAYSRAGASGIYFTGLVERLGIAAEVNARAVTIPMGFTGEKVASGEADIAIQQVSELMSVPGVAVAGPFPPEVQTVSTFDAAIFADAANPEGAAAWMALLASPAAAKAYGDGGLVSRLSHS</sequence>
<dbReference type="InterPro" id="IPR050682">
    <property type="entry name" value="ModA/WtpA"/>
</dbReference>
<evidence type="ECO:0000313" key="2">
    <source>
        <dbReference type="Proteomes" id="UP001198862"/>
    </source>
</evidence>
<reference evidence="1 2" key="1">
    <citation type="submission" date="2021-11" db="EMBL/GenBank/DDBJ databases">
        <authorList>
            <person name="Lee D.-H."/>
            <person name="Kim S.-B."/>
        </authorList>
    </citation>
    <scope>NUCLEOTIDE SEQUENCE [LARGE SCALE GENOMIC DNA]</scope>
    <source>
        <strain evidence="1 2">KCTC 52223</strain>
    </source>
</reference>
<dbReference type="PANTHER" id="PTHR30632:SF11">
    <property type="entry name" value="BLR4797 PROTEIN"/>
    <property type="match status" value="1"/>
</dbReference>